<dbReference type="Proteomes" id="UP000190961">
    <property type="component" value="Unassembled WGS sequence"/>
</dbReference>
<evidence type="ECO:0000256" key="1">
    <source>
        <dbReference type="SAM" id="Phobius"/>
    </source>
</evidence>
<feature type="transmembrane region" description="Helical" evidence="1">
    <location>
        <begin position="117"/>
        <end position="140"/>
    </location>
</feature>
<organism evidence="3 4">
    <name type="scientific">Ohtaekwangia koreensis</name>
    <dbReference type="NCBI Taxonomy" id="688867"/>
    <lineage>
        <taxon>Bacteria</taxon>
        <taxon>Pseudomonadati</taxon>
        <taxon>Bacteroidota</taxon>
        <taxon>Cytophagia</taxon>
        <taxon>Cytophagales</taxon>
        <taxon>Fulvivirgaceae</taxon>
        <taxon>Ohtaekwangia</taxon>
    </lineage>
</organism>
<name>A0A1T5MDW8_9BACT</name>
<feature type="transmembrane region" description="Helical" evidence="1">
    <location>
        <begin position="79"/>
        <end position="105"/>
    </location>
</feature>
<keyword evidence="1" id="KW-0812">Transmembrane</keyword>
<accession>A0A1T5MDW8</accession>
<protein>
    <submittedName>
        <fullName evidence="3">Histidine kinase</fullName>
    </submittedName>
</protein>
<keyword evidence="1" id="KW-0472">Membrane</keyword>
<dbReference type="PANTHER" id="PTHR34220:SF7">
    <property type="entry name" value="SENSOR HISTIDINE KINASE YPDA"/>
    <property type="match status" value="1"/>
</dbReference>
<dbReference type="PANTHER" id="PTHR34220">
    <property type="entry name" value="SENSOR HISTIDINE KINASE YPDA"/>
    <property type="match status" value="1"/>
</dbReference>
<sequence>MKQYFINHPVFRIVAPAVYGVLIYLLTLMINNTVAQVNDLFKSEEVYVFIVLTYLTFESCRFIIILLRRYTMQKQIRFLVLIQVITTTFISVGLAMISLSLYFQYVVGFSMSDTQALIFILIFVSTTLLYNILYLSHYYLQKENTLKIQSEMQQRDILEMEMIEFQQDINPELLYESLESLIGIMYRDIDKAEDYIDSLASAYRYVLTNRHQELVAINAEVEAGKNLIKILNEKYFGQLVFETSLKETTSDARLIPGSLPIILESIVRNSIITRFEPFVIQCYMEDEYIIIQSKLNDRLLPDQGSKIAFNRLQKSYSLYSDLPLIQVKAYQESYIKLPVLKVEEGIAIIK</sequence>
<dbReference type="GO" id="GO:0000155">
    <property type="term" value="F:phosphorelay sensor kinase activity"/>
    <property type="evidence" value="ECO:0007669"/>
    <property type="project" value="InterPro"/>
</dbReference>
<dbReference type="Pfam" id="PF06580">
    <property type="entry name" value="His_kinase"/>
    <property type="match status" value="1"/>
</dbReference>
<keyword evidence="1" id="KW-1133">Transmembrane helix</keyword>
<dbReference type="OrthoDB" id="1157482at2"/>
<keyword evidence="3" id="KW-0808">Transferase</keyword>
<proteinExistence type="predicted"/>
<keyword evidence="4" id="KW-1185">Reference proteome</keyword>
<evidence type="ECO:0000313" key="4">
    <source>
        <dbReference type="Proteomes" id="UP000190961"/>
    </source>
</evidence>
<feature type="transmembrane region" description="Helical" evidence="1">
    <location>
        <begin position="12"/>
        <end position="34"/>
    </location>
</feature>
<feature type="domain" description="Signal transduction histidine kinase internal region" evidence="2">
    <location>
        <begin position="161"/>
        <end position="235"/>
    </location>
</feature>
<dbReference type="InterPro" id="IPR050640">
    <property type="entry name" value="Bact_2-comp_sensor_kinase"/>
</dbReference>
<dbReference type="AlphaFoldDB" id="A0A1T5MDW8"/>
<dbReference type="GO" id="GO:0016020">
    <property type="term" value="C:membrane"/>
    <property type="evidence" value="ECO:0007669"/>
    <property type="project" value="InterPro"/>
</dbReference>
<gene>
    <name evidence="3" type="ORF">SAMN05660236_5063</name>
</gene>
<dbReference type="InterPro" id="IPR010559">
    <property type="entry name" value="Sig_transdc_His_kin_internal"/>
</dbReference>
<reference evidence="3 4" key="1">
    <citation type="submission" date="2017-02" db="EMBL/GenBank/DDBJ databases">
        <authorList>
            <person name="Peterson S.W."/>
        </authorList>
    </citation>
    <scope>NUCLEOTIDE SEQUENCE [LARGE SCALE GENOMIC DNA]</scope>
    <source>
        <strain evidence="3 4">DSM 25262</strain>
    </source>
</reference>
<dbReference type="STRING" id="688867.SAMN05660236_5063"/>
<evidence type="ECO:0000259" key="2">
    <source>
        <dbReference type="Pfam" id="PF06580"/>
    </source>
</evidence>
<dbReference type="RefSeq" id="WP_079689565.1">
    <property type="nucleotide sequence ID" value="NZ_FUZU01000004.1"/>
</dbReference>
<feature type="transmembrane region" description="Helical" evidence="1">
    <location>
        <begin position="46"/>
        <end position="67"/>
    </location>
</feature>
<dbReference type="EMBL" id="FUZU01000004">
    <property type="protein sequence ID" value="SKC86098.1"/>
    <property type="molecule type" value="Genomic_DNA"/>
</dbReference>
<keyword evidence="3" id="KW-0418">Kinase</keyword>
<evidence type="ECO:0000313" key="3">
    <source>
        <dbReference type="EMBL" id="SKC86098.1"/>
    </source>
</evidence>